<dbReference type="STRING" id="1437874.CSPHI_02150"/>
<dbReference type="SUPFAM" id="SSF55729">
    <property type="entry name" value="Acyl-CoA N-acyltransferases (Nat)"/>
    <property type="match status" value="1"/>
</dbReference>
<gene>
    <name evidence="7" type="ORF">CSPHI_02150</name>
</gene>
<evidence type="ECO:0000313" key="8">
    <source>
        <dbReference type="Proteomes" id="UP000185469"/>
    </source>
</evidence>
<reference evidence="7 8" key="1">
    <citation type="submission" date="2014-08" db="EMBL/GenBank/DDBJ databases">
        <title>Complete genome sequence of Corynebacterium sphenisci CECT 5990(T) (=DSM 44792(T)), isolated from healthy wild penguins.</title>
        <authorList>
            <person name="Ruckert C."/>
            <person name="Albersmeier A."/>
            <person name="Winkler A."/>
            <person name="Kalinowski J."/>
        </authorList>
    </citation>
    <scope>NUCLEOTIDE SEQUENCE [LARGE SCALE GENOMIC DNA]</scope>
    <source>
        <strain evidence="7 8">DSM 44792</strain>
    </source>
</reference>
<dbReference type="EMBL" id="CP009248">
    <property type="protein sequence ID" value="APT90073.1"/>
    <property type="molecule type" value="Genomic_DNA"/>
</dbReference>
<dbReference type="KEGG" id="csph:CSPHI_02150"/>
<evidence type="ECO:0000256" key="1">
    <source>
        <dbReference type="ARBA" id="ARBA00005395"/>
    </source>
</evidence>
<comment type="function">
    <text evidence="5">Acetylates the N-terminal alanine of ribosomal protein bS18.</text>
</comment>
<dbReference type="RefSeq" id="WP_075691289.1">
    <property type="nucleotide sequence ID" value="NZ_CP009248.1"/>
</dbReference>
<comment type="similarity">
    <text evidence="1 5">Belongs to the acetyltransferase family. RimI subfamily.</text>
</comment>
<keyword evidence="4" id="KW-0012">Acyltransferase</keyword>
<dbReference type="EC" id="2.3.1.266" evidence="5"/>
<protein>
    <recommendedName>
        <fullName evidence="5">[Ribosomal protein bS18]-alanine N-acetyltransferase</fullName>
        <ecNumber evidence="5">2.3.1.266</ecNumber>
    </recommendedName>
</protein>
<dbReference type="Pfam" id="PF00583">
    <property type="entry name" value="Acetyltransf_1"/>
    <property type="match status" value="1"/>
</dbReference>
<keyword evidence="2 5" id="KW-0963">Cytoplasm</keyword>
<feature type="domain" description="N-acetyltransferase" evidence="6">
    <location>
        <begin position="1"/>
        <end position="153"/>
    </location>
</feature>
<accession>A0A1L7CW46</accession>
<sequence>MRIRRLDPAAAAGCAALEAEVFAGESPWSEAAFAAELAHPGNLYLGVLDEAEPTRVLAYAGIARRGPAAAPEYEIHTIAVAPALRGAGLGRRLMEGLLAAADEAPGEVFLEVRVGNAPAIGLYESLGFTRLGRRRGYYGPGGPDAWTMRRAPAG</sequence>
<dbReference type="PROSITE" id="PS51186">
    <property type="entry name" value="GNAT"/>
    <property type="match status" value="1"/>
</dbReference>
<dbReference type="OrthoDB" id="529907at2"/>
<evidence type="ECO:0000259" key="6">
    <source>
        <dbReference type="PROSITE" id="PS51186"/>
    </source>
</evidence>
<dbReference type="PANTHER" id="PTHR43420:SF44">
    <property type="entry name" value="ACETYLTRANSFERASE YPEA"/>
    <property type="match status" value="1"/>
</dbReference>
<dbReference type="PANTHER" id="PTHR43420">
    <property type="entry name" value="ACETYLTRANSFERASE"/>
    <property type="match status" value="1"/>
</dbReference>
<dbReference type="InterPro" id="IPR016181">
    <property type="entry name" value="Acyl_CoA_acyltransferase"/>
</dbReference>
<keyword evidence="8" id="KW-1185">Reference proteome</keyword>
<evidence type="ECO:0000256" key="5">
    <source>
        <dbReference type="RuleBase" id="RU363094"/>
    </source>
</evidence>
<comment type="subcellular location">
    <subcellularLocation>
        <location evidence="5">Cytoplasm</location>
    </subcellularLocation>
</comment>
<evidence type="ECO:0000313" key="7">
    <source>
        <dbReference type="EMBL" id="APT90073.1"/>
    </source>
</evidence>
<dbReference type="GO" id="GO:0008999">
    <property type="term" value="F:protein-N-terminal-alanine acetyltransferase activity"/>
    <property type="evidence" value="ECO:0007669"/>
    <property type="project" value="UniProtKB-EC"/>
</dbReference>
<dbReference type="GO" id="GO:0005737">
    <property type="term" value="C:cytoplasm"/>
    <property type="evidence" value="ECO:0007669"/>
    <property type="project" value="UniProtKB-SubCell"/>
</dbReference>
<evidence type="ECO:0000256" key="2">
    <source>
        <dbReference type="ARBA" id="ARBA00022490"/>
    </source>
</evidence>
<dbReference type="InterPro" id="IPR006464">
    <property type="entry name" value="AcTrfase_RimI/Ard1"/>
</dbReference>
<dbReference type="AlphaFoldDB" id="A0A1L7CW46"/>
<proteinExistence type="inferred from homology"/>
<keyword evidence="3" id="KW-0808">Transferase</keyword>
<organism evidence="7 8">
    <name type="scientific">Corynebacterium sphenisci DSM 44792</name>
    <dbReference type="NCBI Taxonomy" id="1437874"/>
    <lineage>
        <taxon>Bacteria</taxon>
        <taxon>Bacillati</taxon>
        <taxon>Actinomycetota</taxon>
        <taxon>Actinomycetes</taxon>
        <taxon>Mycobacteriales</taxon>
        <taxon>Corynebacteriaceae</taxon>
        <taxon>Corynebacterium</taxon>
    </lineage>
</organism>
<comment type="catalytic activity">
    <reaction evidence="5">
        <text>N-terminal L-alanyl-[ribosomal protein bS18] + acetyl-CoA = N-terminal N(alpha)-acetyl-L-alanyl-[ribosomal protein bS18] + CoA + H(+)</text>
        <dbReference type="Rhea" id="RHEA:43756"/>
        <dbReference type="Rhea" id="RHEA-COMP:10676"/>
        <dbReference type="Rhea" id="RHEA-COMP:10677"/>
        <dbReference type="ChEBI" id="CHEBI:15378"/>
        <dbReference type="ChEBI" id="CHEBI:57287"/>
        <dbReference type="ChEBI" id="CHEBI:57288"/>
        <dbReference type="ChEBI" id="CHEBI:64718"/>
        <dbReference type="ChEBI" id="CHEBI:83683"/>
        <dbReference type="EC" id="2.3.1.266"/>
    </reaction>
</comment>
<dbReference type="NCBIfam" id="TIGR01575">
    <property type="entry name" value="rimI"/>
    <property type="match status" value="1"/>
</dbReference>
<dbReference type="CDD" id="cd04301">
    <property type="entry name" value="NAT_SF"/>
    <property type="match status" value="1"/>
</dbReference>
<dbReference type="InterPro" id="IPR050680">
    <property type="entry name" value="YpeA/RimI_acetyltransf"/>
</dbReference>
<dbReference type="Gene3D" id="3.40.630.30">
    <property type="match status" value="1"/>
</dbReference>
<dbReference type="InterPro" id="IPR000182">
    <property type="entry name" value="GNAT_dom"/>
</dbReference>
<evidence type="ECO:0000256" key="4">
    <source>
        <dbReference type="ARBA" id="ARBA00023315"/>
    </source>
</evidence>
<name>A0A1L7CW46_9CORY</name>
<evidence type="ECO:0000256" key="3">
    <source>
        <dbReference type="ARBA" id="ARBA00022679"/>
    </source>
</evidence>
<dbReference type="Proteomes" id="UP000185469">
    <property type="component" value="Chromosome"/>
</dbReference>